<dbReference type="Proteomes" id="UP001491310">
    <property type="component" value="Unassembled WGS sequence"/>
</dbReference>
<evidence type="ECO:0000313" key="3">
    <source>
        <dbReference type="Proteomes" id="UP001491310"/>
    </source>
</evidence>
<gene>
    <name evidence="2" type="ORF">WJX75_002699</name>
</gene>
<dbReference type="Pfam" id="PF02672">
    <property type="entry name" value="CP12"/>
    <property type="match status" value="1"/>
</dbReference>
<evidence type="ECO:0000256" key="1">
    <source>
        <dbReference type="SAM" id="MobiDB-lite"/>
    </source>
</evidence>
<protein>
    <recommendedName>
        <fullName evidence="4">CP12 domain-containing protein</fullName>
    </recommendedName>
</protein>
<name>A0ABR2YSV4_9CHLO</name>
<feature type="region of interest" description="Disordered" evidence="1">
    <location>
        <begin position="38"/>
        <end position="62"/>
    </location>
</feature>
<keyword evidence="3" id="KW-1185">Reference proteome</keyword>
<evidence type="ECO:0008006" key="4">
    <source>
        <dbReference type="Google" id="ProtNLM"/>
    </source>
</evidence>
<evidence type="ECO:0000313" key="2">
    <source>
        <dbReference type="EMBL" id="KAK9914947.1"/>
    </source>
</evidence>
<accession>A0ABR2YSV4</accession>
<feature type="region of interest" description="Disordered" evidence="1">
    <location>
        <begin position="1"/>
        <end position="23"/>
    </location>
</feature>
<comment type="caution">
    <text evidence="2">The sequence shown here is derived from an EMBL/GenBank/DDBJ whole genome shotgun (WGS) entry which is preliminary data.</text>
</comment>
<proteinExistence type="predicted"/>
<organism evidence="2 3">
    <name type="scientific">Coccomyxa subellipsoidea</name>
    <dbReference type="NCBI Taxonomy" id="248742"/>
    <lineage>
        <taxon>Eukaryota</taxon>
        <taxon>Viridiplantae</taxon>
        <taxon>Chlorophyta</taxon>
        <taxon>core chlorophytes</taxon>
        <taxon>Trebouxiophyceae</taxon>
        <taxon>Trebouxiophyceae incertae sedis</taxon>
        <taxon>Coccomyxaceae</taxon>
        <taxon>Coccomyxa</taxon>
    </lineage>
</organism>
<dbReference type="EMBL" id="JALJOT010000005">
    <property type="protein sequence ID" value="KAK9914947.1"/>
    <property type="molecule type" value="Genomic_DNA"/>
</dbReference>
<sequence>MQSSSLAKARVGAPRAPAVHSRPVAMRPRAGCWAVRAQPKEAVETDDKEKDAAAEGEHPKELEEIVYTDPLELYCDDNPEADECRVYED</sequence>
<reference evidence="2 3" key="1">
    <citation type="journal article" date="2024" name="Nat. Commun.">
        <title>Phylogenomics reveals the evolutionary origins of lichenization in chlorophyte algae.</title>
        <authorList>
            <person name="Puginier C."/>
            <person name="Libourel C."/>
            <person name="Otte J."/>
            <person name="Skaloud P."/>
            <person name="Haon M."/>
            <person name="Grisel S."/>
            <person name="Petersen M."/>
            <person name="Berrin J.G."/>
            <person name="Delaux P.M."/>
            <person name="Dal Grande F."/>
            <person name="Keller J."/>
        </authorList>
    </citation>
    <scope>NUCLEOTIDE SEQUENCE [LARGE SCALE GENOMIC DNA]</scope>
    <source>
        <strain evidence="2 3">SAG 216-7</strain>
    </source>
</reference>